<feature type="region of interest" description="Disordered" evidence="2">
    <location>
        <begin position="148"/>
        <end position="243"/>
    </location>
</feature>
<feature type="compositionally biased region" description="Basic and acidic residues" evidence="2">
    <location>
        <begin position="534"/>
        <end position="564"/>
    </location>
</feature>
<dbReference type="SUPFAM" id="SSF54928">
    <property type="entry name" value="RNA-binding domain, RBD"/>
    <property type="match status" value="1"/>
</dbReference>
<feature type="compositionally biased region" description="Basic and acidic residues" evidence="2">
    <location>
        <begin position="500"/>
        <end position="514"/>
    </location>
</feature>
<keyword evidence="5" id="KW-1185">Reference proteome</keyword>
<evidence type="ECO:0000256" key="1">
    <source>
        <dbReference type="PROSITE-ProRule" id="PRU00176"/>
    </source>
</evidence>
<protein>
    <recommendedName>
        <fullName evidence="3">RRM domain-containing protein</fullName>
    </recommendedName>
</protein>
<evidence type="ECO:0000256" key="2">
    <source>
        <dbReference type="SAM" id="MobiDB-lite"/>
    </source>
</evidence>
<dbReference type="InterPro" id="IPR035979">
    <property type="entry name" value="RBD_domain_sf"/>
</dbReference>
<dbReference type="Gene3D" id="3.30.70.330">
    <property type="match status" value="2"/>
</dbReference>
<accession>A0A401SP02</accession>
<feature type="region of interest" description="Disordered" evidence="2">
    <location>
        <begin position="482"/>
        <end position="806"/>
    </location>
</feature>
<dbReference type="PROSITE" id="PS50102">
    <property type="entry name" value="RRM"/>
    <property type="match status" value="1"/>
</dbReference>
<proteinExistence type="predicted"/>
<dbReference type="GO" id="GO:0003723">
    <property type="term" value="F:RNA binding"/>
    <property type="evidence" value="ECO:0007669"/>
    <property type="project" value="UniProtKB-UniRule"/>
</dbReference>
<organism evidence="4 5">
    <name type="scientific">Chiloscyllium punctatum</name>
    <name type="common">Brownbanded bambooshark</name>
    <name type="synonym">Hemiscyllium punctatum</name>
    <dbReference type="NCBI Taxonomy" id="137246"/>
    <lineage>
        <taxon>Eukaryota</taxon>
        <taxon>Metazoa</taxon>
        <taxon>Chordata</taxon>
        <taxon>Craniata</taxon>
        <taxon>Vertebrata</taxon>
        <taxon>Chondrichthyes</taxon>
        <taxon>Elasmobranchii</taxon>
        <taxon>Galeomorphii</taxon>
        <taxon>Galeoidea</taxon>
        <taxon>Orectolobiformes</taxon>
        <taxon>Hemiscylliidae</taxon>
        <taxon>Chiloscyllium</taxon>
    </lineage>
</organism>
<dbReference type="Proteomes" id="UP000287033">
    <property type="component" value="Unassembled WGS sequence"/>
</dbReference>
<gene>
    <name evidence="4" type="ORF">chiPu_0010577</name>
</gene>
<dbReference type="EMBL" id="BEZZ01000413">
    <property type="protein sequence ID" value="GCC32117.1"/>
    <property type="molecule type" value="Genomic_DNA"/>
</dbReference>
<feature type="region of interest" description="Disordered" evidence="2">
    <location>
        <begin position="87"/>
        <end position="108"/>
    </location>
</feature>
<reference evidence="4 5" key="1">
    <citation type="journal article" date="2018" name="Nat. Ecol. Evol.">
        <title>Shark genomes provide insights into elasmobranch evolution and the origin of vertebrates.</title>
        <authorList>
            <person name="Hara Y"/>
            <person name="Yamaguchi K"/>
            <person name="Onimaru K"/>
            <person name="Kadota M"/>
            <person name="Koyanagi M"/>
            <person name="Keeley SD"/>
            <person name="Tatsumi K"/>
            <person name="Tanaka K"/>
            <person name="Motone F"/>
            <person name="Kageyama Y"/>
            <person name="Nozu R"/>
            <person name="Adachi N"/>
            <person name="Nishimura O"/>
            <person name="Nakagawa R"/>
            <person name="Tanegashima C"/>
            <person name="Kiyatake I"/>
            <person name="Matsumoto R"/>
            <person name="Murakumo K"/>
            <person name="Nishida K"/>
            <person name="Terakita A"/>
            <person name="Kuratani S"/>
            <person name="Sato K"/>
            <person name="Hyodo S Kuraku.S."/>
        </authorList>
    </citation>
    <scope>NUCLEOTIDE SEQUENCE [LARGE SCALE GENOMIC DNA]</scope>
</reference>
<feature type="compositionally biased region" description="Basic and acidic residues" evidence="2">
    <location>
        <begin position="739"/>
        <end position="806"/>
    </location>
</feature>
<evidence type="ECO:0000259" key="3">
    <source>
        <dbReference type="PROSITE" id="PS50102"/>
    </source>
</evidence>
<sequence length="1459" mass="167835">MSKGQNIIGCAKKVHFQVANVDLSDQSPVQIEFEKLSHIPYGTIHLGRDQEIEEDVESSQNFELQSHDETTVTASSRKINTAKSSLPSFEAQQQNQLSPHIKKPVSSQKTSNILAALGLSSKDLDEVKSFPKDKLTLDTLPKILKQIKKKRASLKHGKSDNSPQQNQSTNTSRDGSIEEKPLTKGQGTVLKPLVNYGYDPSSGESSPGSEREGISGDGSRKKERHFSEFPNCQSKFDSDSDTESDYEIVEEHHEPCEEESVLETKRKTPILQNIKDFLGYLPVVLPHCCSLCDKIIDTLQDWNGHMNDPLHKLRCLLLQRVYPDWNPGKLPDTKKSPEKPKAPIVVLKKKVKVKRNTEFSEQSKRENLKELRSRVVVLSNLPSSGFSDFDTVRLGSAFGKVLKYLKVGEKAFLKMDSEIATNNLIEHFRRNPLFYGRLLTVNISSAQIQPLLKKPSAKIEEMLKKVHQADISTKECYLGPILKHKPGDLKKSSPPRRERRSSESSEKAESKSSDESGGTEGWRSSSRMRHRNREKMQHRNRERIARRNSKVEQRQSRDSRDWRANRGRGMQETSRERGERRGSRERGECRDSRDRAERRGGRERRLHRGSREQREQRTSSERGERRGSNERWVRRSSRQRIERGAGSSDRGDSSERGGSTERGEWGCSNERGEREGSSDRLEWGDSSERWEWDDSSERQEWGDSSDRLEWGDSSERREWGDSSDRLEWGDSSETQKWGDSSERREWGDSSERQEWGDSSDRLEWGDSSERREWGDSSERREWGDSSEKWEWDDNSERQEWGVGSDRLEWGDSNMKVEWVDNHERVEWGDRSSRMEWGDRSSRMEWGDSYEKVDRTDRSSRMEWGDSHRRAEQERAASKAREWTKYENIGNAEWENYANKGGTERKNYPRYNPEDRREPKINDVEMNSEELQEETAIPFLGNDSELEALMGNSETNDVDESILKQEQNGSKDELKETGPRADTKINVQETVLEKKPKESCPEKQTTLHVNLPPSGYSKVAIGKLGAKFGKVHNYSVLRPVNQDTKEEPGQVVYIADMVPGKCTKNDLIHLAELFGKINNTFLIKAKGEGFVEMSQSAEAQAMVKFYQTKPPVIQGNIIRVEMCQKYKKLNVKFPDWDPTAGGMPPFAASLYRLHGIQQNITAPEEDIFEPTCTPNLAELRAKHSEQLIKWTKVPLEGNMPFKSKLWFPETYKGKELECFRLLPYAFKVPMLETHERYLQSITGTPDMYDLNTPKIDDAFIQLLIGKKVIRSREDLDKKLGEPEKVLCKAQTKVAEIVSPLLLAIQKYELDELSGELDSFTTEQLKERLQSTVTSCHQSILYAGQTHCWLTSLRAENLLQLFKFKTPVKPQEHPNMTSSDLLGTDIAEQVQKRGEVLRRNTPMPATKKRPVPHINKKKIIFQRQQRKQPPYYRNPNPSRGRGRSYRGHLRVHPILKNIFIP</sequence>
<feature type="region of interest" description="Disordered" evidence="2">
    <location>
        <begin position="898"/>
        <end position="917"/>
    </location>
</feature>
<dbReference type="SMART" id="SM00360">
    <property type="entry name" value="RRM"/>
    <property type="match status" value="2"/>
</dbReference>
<name>A0A401SP02_CHIPU</name>
<keyword evidence="1" id="KW-0694">RNA-binding</keyword>
<feature type="domain" description="RRM" evidence="3">
    <location>
        <begin position="1049"/>
        <end position="1124"/>
    </location>
</feature>
<feature type="compositionally biased region" description="Polar residues" evidence="2">
    <location>
        <begin position="87"/>
        <end position="98"/>
    </location>
</feature>
<feature type="compositionally biased region" description="Basic and acidic residues" evidence="2">
    <location>
        <begin position="209"/>
        <end position="220"/>
    </location>
</feature>
<dbReference type="STRING" id="137246.A0A401SP02"/>
<comment type="caution">
    <text evidence="4">The sequence shown here is derived from an EMBL/GenBank/DDBJ whole genome shotgun (WGS) entry which is preliminary data.</text>
</comment>
<dbReference type="InterPro" id="IPR000504">
    <property type="entry name" value="RRM_dom"/>
</dbReference>
<feature type="compositionally biased region" description="Basic and acidic residues" evidence="2">
    <location>
        <begin position="573"/>
        <end position="600"/>
    </location>
</feature>
<feature type="region of interest" description="Disordered" evidence="2">
    <location>
        <begin position="1417"/>
        <end position="1444"/>
    </location>
</feature>
<dbReference type="PANTHER" id="PTHR15592">
    <property type="entry name" value="MATRIN 3/NUCLEAR PROTEIN 220-RELATED"/>
    <property type="match status" value="1"/>
</dbReference>
<feature type="compositionally biased region" description="Basic and acidic residues" evidence="2">
    <location>
        <begin position="968"/>
        <end position="979"/>
    </location>
</feature>
<feature type="compositionally biased region" description="Basic and acidic residues" evidence="2">
    <location>
        <begin position="901"/>
        <end position="917"/>
    </location>
</feature>
<feature type="region of interest" description="Disordered" evidence="2">
    <location>
        <begin position="847"/>
        <end position="877"/>
    </location>
</feature>
<evidence type="ECO:0000313" key="5">
    <source>
        <dbReference type="Proteomes" id="UP000287033"/>
    </source>
</evidence>
<evidence type="ECO:0000313" key="4">
    <source>
        <dbReference type="EMBL" id="GCC32117.1"/>
    </source>
</evidence>
<dbReference type="OrthoDB" id="9938441at2759"/>
<feature type="compositionally biased region" description="Polar residues" evidence="2">
    <location>
        <begin position="160"/>
        <end position="174"/>
    </location>
</feature>
<dbReference type="InterPro" id="IPR012677">
    <property type="entry name" value="Nucleotide-bd_a/b_plait_sf"/>
</dbReference>
<feature type="compositionally biased region" description="Basic and acidic residues" evidence="2">
    <location>
        <begin position="609"/>
        <end position="728"/>
    </location>
</feature>
<feature type="region of interest" description="Disordered" evidence="2">
    <location>
        <begin position="952"/>
        <end position="979"/>
    </location>
</feature>